<keyword evidence="2" id="KW-0276">Fatty acid metabolism</keyword>
<evidence type="ECO:0000256" key="1">
    <source>
        <dbReference type="ARBA" id="ARBA00022598"/>
    </source>
</evidence>
<dbReference type="EMBL" id="HACA01002722">
    <property type="protein sequence ID" value="CDW20083.1"/>
    <property type="molecule type" value="Transcribed_RNA"/>
</dbReference>
<feature type="domain" description="AMP-dependent synthetase/ligase" evidence="5">
    <location>
        <begin position="22"/>
        <end position="402"/>
    </location>
</feature>
<dbReference type="GO" id="GO:0005783">
    <property type="term" value="C:endoplasmic reticulum"/>
    <property type="evidence" value="ECO:0007669"/>
    <property type="project" value="TreeGrafter"/>
</dbReference>
<reference evidence="6" key="1">
    <citation type="submission" date="2014-05" db="EMBL/GenBank/DDBJ databases">
        <authorList>
            <person name="Chronopoulou M."/>
        </authorList>
    </citation>
    <scope>NUCLEOTIDE SEQUENCE</scope>
    <source>
        <tissue evidence="6">Whole organism</tissue>
    </source>
</reference>
<dbReference type="InterPro" id="IPR000873">
    <property type="entry name" value="AMP-dep_synth/lig_dom"/>
</dbReference>
<evidence type="ECO:0000256" key="3">
    <source>
        <dbReference type="ARBA" id="ARBA00023098"/>
    </source>
</evidence>
<evidence type="ECO:0000256" key="2">
    <source>
        <dbReference type="ARBA" id="ARBA00022832"/>
    </source>
</evidence>
<protein>
    <recommendedName>
        <fullName evidence="4">long-chain-fatty-acid--CoA ligase</fullName>
        <ecNumber evidence="4">6.2.1.3</ecNumber>
    </recommendedName>
</protein>
<dbReference type="GO" id="GO:0016020">
    <property type="term" value="C:membrane"/>
    <property type="evidence" value="ECO:0007669"/>
    <property type="project" value="TreeGrafter"/>
</dbReference>
<feature type="non-terminal residue" evidence="6">
    <location>
        <position position="566"/>
    </location>
</feature>
<dbReference type="EC" id="6.2.1.3" evidence="4"/>
<dbReference type="Gene3D" id="3.40.50.12780">
    <property type="entry name" value="N-terminal domain of ligase-like"/>
    <property type="match status" value="1"/>
</dbReference>
<dbReference type="InterPro" id="IPR042099">
    <property type="entry name" value="ANL_N_sf"/>
</dbReference>
<organism evidence="6">
    <name type="scientific">Lepeophtheirus salmonis</name>
    <name type="common">Salmon louse</name>
    <name type="synonym">Caligus salmonis</name>
    <dbReference type="NCBI Taxonomy" id="72036"/>
    <lineage>
        <taxon>Eukaryota</taxon>
        <taxon>Metazoa</taxon>
        <taxon>Ecdysozoa</taxon>
        <taxon>Arthropoda</taxon>
        <taxon>Crustacea</taxon>
        <taxon>Multicrustacea</taxon>
        <taxon>Hexanauplia</taxon>
        <taxon>Copepoda</taxon>
        <taxon>Siphonostomatoida</taxon>
        <taxon>Caligidae</taxon>
        <taxon>Lepeophtheirus</taxon>
    </lineage>
</organism>
<dbReference type="GO" id="GO:0004467">
    <property type="term" value="F:long-chain fatty acid-CoA ligase activity"/>
    <property type="evidence" value="ECO:0007669"/>
    <property type="project" value="UniProtKB-EC"/>
</dbReference>
<keyword evidence="1 6" id="KW-0436">Ligase</keyword>
<evidence type="ECO:0000256" key="4">
    <source>
        <dbReference type="ARBA" id="ARBA00026121"/>
    </source>
</evidence>
<dbReference type="OrthoDB" id="3633556at2759"/>
<keyword evidence="3" id="KW-0443">Lipid metabolism</keyword>
<dbReference type="Pfam" id="PF00501">
    <property type="entry name" value="AMP-binding"/>
    <property type="match status" value="1"/>
</dbReference>
<evidence type="ECO:0000259" key="5">
    <source>
        <dbReference type="Pfam" id="PF00501"/>
    </source>
</evidence>
<dbReference type="PANTHER" id="PTHR43272:SF32">
    <property type="entry name" value="AMP-DEPENDENT SYNTHETASE_LIGASE DOMAIN-CONTAINING PROTEIN"/>
    <property type="match status" value="1"/>
</dbReference>
<sequence length="566" mass="63835">MLFSDVIYSDVLHKMNINVLSSGIAVGLNKWLSPDEIAKICIDCKADVIVVQNEAFLKKILLIQHKLPELRTIIQIDGDPPLSDKRRLHRTHKKIILSWEEMIVLGHNLTDDRLRDRLKKVAINQVCTIIYTSGANETPKGVMISHDNLTWCAKTSMGLIRAPGFNRMPAPGEEILISVLPLSSISAQIIDIYYTLCVVGTLCISSNKNLLTQGDAFFDTVFDVQPTVLFAPTLIYERIFHKLRNLKRSMSGIQKIVLDWSSCTLRDKHLNEQKKIKATRKLNQWQTALAKNTVTKKYKEMLGFTSRTVFFSRGAPMAREVLRFLSGYDIVVHETFGQTENCGLLTANIPKRYCKIGSTGRPVPGVKMNIEQTTIATPFTEGLDAETGEIVCTGRNMFMGYLNKEMETREVIPSEEQCLRLGDLGFIDLDGFTVVIGKQDTFITLASGQVLSPLRIEQLIRLELPCVSQALVIGENQDHLTTLLTLDTIITEETGVPSSDLTEESQKWFRYSRFNVKTVADVIESLDQGLRHVIQAGIDRVNQSARTTINMISDWRILHNQFTYQN</sequence>
<dbReference type="PANTHER" id="PTHR43272">
    <property type="entry name" value="LONG-CHAIN-FATTY-ACID--COA LIGASE"/>
    <property type="match status" value="1"/>
</dbReference>
<dbReference type="Pfam" id="PF23562">
    <property type="entry name" value="AMP-binding_C_3"/>
    <property type="match status" value="1"/>
</dbReference>
<name>A0A0K2T228_LEPSM</name>
<evidence type="ECO:0000313" key="6">
    <source>
        <dbReference type="EMBL" id="CDW20083.1"/>
    </source>
</evidence>
<dbReference type="SUPFAM" id="SSF56801">
    <property type="entry name" value="Acetyl-CoA synthetase-like"/>
    <property type="match status" value="1"/>
</dbReference>
<dbReference type="AlphaFoldDB" id="A0A0K2T228"/>
<proteinExistence type="predicted"/>
<accession>A0A0K2T228</accession>